<dbReference type="EMBL" id="JBJUIK010000016">
    <property type="protein sequence ID" value="KAL3500686.1"/>
    <property type="molecule type" value="Genomic_DNA"/>
</dbReference>
<evidence type="ECO:0000256" key="10">
    <source>
        <dbReference type="SAM" id="Phobius"/>
    </source>
</evidence>
<accession>A0ABD2Y0X8</accession>
<dbReference type="NCBIfam" id="TIGR00109">
    <property type="entry name" value="hemH"/>
    <property type="match status" value="1"/>
</dbReference>
<evidence type="ECO:0000256" key="9">
    <source>
        <dbReference type="RuleBase" id="RU000607"/>
    </source>
</evidence>
<dbReference type="PANTHER" id="PTHR11108:SF4">
    <property type="entry name" value="FERROCHELATASE-1, CHLOROPLASTIC_MITOCHONDRIAL"/>
    <property type="match status" value="1"/>
</dbReference>
<keyword evidence="9" id="KW-0934">Plastid</keyword>
<feature type="transmembrane region" description="Helical" evidence="10">
    <location>
        <begin position="471"/>
        <end position="491"/>
    </location>
</feature>
<evidence type="ECO:0000256" key="5">
    <source>
        <dbReference type="ARBA" id="ARBA00023133"/>
    </source>
</evidence>
<comment type="caution">
    <text evidence="11">The sequence shown here is derived from an EMBL/GenBank/DDBJ whole genome shotgun (WGS) entry which is preliminary data.</text>
</comment>
<dbReference type="GO" id="GO:0006783">
    <property type="term" value="P:heme biosynthetic process"/>
    <property type="evidence" value="ECO:0007669"/>
    <property type="project" value="UniProtKB-UniRule"/>
</dbReference>
<evidence type="ECO:0000313" key="11">
    <source>
        <dbReference type="EMBL" id="KAL3500686.1"/>
    </source>
</evidence>
<keyword evidence="4 9" id="KW-0408">Iron</keyword>
<keyword evidence="6 9" id="KW-0456">Lyase</keyword>
<protein>
    <recommendedName>
        <fullName evidence="9">Ferrochelatase</fullName>
        <ecNumber evidence="9">4.98.1.1</ecNumber>
    </recommendedName>
</protein>
<keyword evidence="10" id="KW-0812">Transmembrane</keyword>
<dbReference type="GO" id="GO:0004325">
    <property type="term" value="F:ferrochelatase activity"/>
    <property type="evidence" value="ECO:0007669"/>
    <property type="project" value="UniProtKB-UniRule"/>
</dbReference>
<dbReference type="Gene3D" id="3.40.50.1400">
    <property type="match status" value="2"/>
</dbReference>
<gene>
    <name evidence="11" type="ORF">ACH5RR_039779</name>
</gene>
<dbReference type="GO" id="GO:0009507">
    <property type="term" value="C:chloroplast"/>
    <property type="evidence" value="ECO:0007669"/>
    <property type="project" value="UniProtKB-SubCell"/>
</dbReference>
<comment type="catalytic activity">
    <reaction evidence="8 9">
        <text>heme b + 2 H(+) = protoporphyrin IX + Fe(2+)</text>
        <dbReference type="Rhea" id="RHEA:22584"/>
        <dbReference type="ChEBI" id="CHEBI:15378"/>
        <dbReference type="ChEBI" id="CHEBI:29033"/>
        <dbReference type="ChEBI" id="CHEBI:57306"/>
        <dbReference type="ChEBI" id="CHEBI:60344"/>
        <dbReference type="EC" id="4.98.1.1"/>
    </reaction>
</comment>
<dbReference type="SUPFAM" id="SSF53800">
    <property type="entry name" value="Chelatase"/>
    <property type="match status" value="1"/>
</dbReference>
<name>A0ABD2Y0X8_9GENT</name>
<keyword evidence="5 9" id="KW-0350">Heme biosynthesis</keyword>
<dbReference type="Proteomes" id="UP001630127">
    <property type="component" value="Unassembled WGS sequence"/>
</dbReference>
<dbReference type="HAMAP" id="MF_00323">
    <property type="entry name" value="Ferrochelatase"/>
    <property type="match status" value="1"/>
</dbReference>
<evidence type="ECO:0000256" key="6">
    <source>
        <dbReference type="ARBA" id="ARBA00023239"/>
    </source>
</evidence>
<dbReference type="CDD" id="cd03411">
    <property type="entry name" value="Ferrochelatase_N"/>
    <property type="match status" value="1"/>
</dbReference>
<evidence type="ECO:0000256" key="4">
    <source>
        <dbReference type="ARBA" id="ARBA00023004"/>
    </source>
</evidence>
<proteinExistence type="inferred from homology"/>
<organism evidence="11 12">
    <name type="scientific">Cinchona calisaya</name>
    <dbReference type="NCBI Taxonomy" id="153742"/>
    <lineage>
        <taxon>Eukaryota</taxon>
        <taxon>Viridiplantae</taxon>
        <taxon>Streptophyta</taxon>
        <taxon>Embryophyta</taxon>
        <taxon>Tracheophyta</taxon>
        <taxon>Spermatophyta</taxon>
        <taxon>Magnoliopsida</taxon>
        <taxon>eudicotyledons</taxon>
        <taxon>Gunneridae</taxon>
        <taxon>Pentapetalae</taxon>
        <taxon>asterids</taxon>
        <taxon>lamiids</taxon>
        <taxon>Gentianales</taxon>
        <taxon>Rubiaceae</taxon>
        <taxon>Cinchonoideae</taxon>
        <taxon>Cinchoneae</taxon>
        <taxon>Cinchona</taxon>
    </lineage>
</organism>
<evidence type="ECO:0000256" key="7">
    <source>
        <dbReference type="ARBA" id="ARBA00023244"/>
    </source>
</evidence>
<dbReference type="InterPro" id="IPR033644">
    <property type="entry name" value="Ferrochelatase_C"/>
</dbReference>
<evidence type="ECO:0000256" key="1">
    <source>
        <dbReference type="ARBA" id="ARBA00004229"/>
    </source>
</evidence>
<evidence type="ECO:0000313" key="12">
    <source>
        <dbReference type="Proteomes" id="UP001630127"/>
    </source>
</evidence>
<evidence type="ECO:0000256" key="3">
    <source>
        <dbReference type="ARBA" id="ARBA00007718"/>
    </source>
</evidence>
<sequence>MDVTIAFTSGGGFLPKMRRPTSNFHTFINNNNSSSLVCPRNRVTAPSCKLSYDGKQIYYLSHEASVTQSSESTATKSNVLGGLSLRSQKQSVAKTFCSVGACTYPGGAVDYQSHTAEENVGVLLLNLGGPETLHDVQPFLYNLFADPDIIRLPRLFRFLQRPLAQLISVLRAPKSKEGYAAIGGGSPLRKITNDQATALKMALEGKEVPANVYVAMRYWHPFTEEAVRQIKNDGITKLVVLPLYPQFSISTSGSSIRVLQSMFRNDAHLSSLPVAVIQSWYQREGYVKSMADLIAKELANFSEPEEVMIFFSAHGVPVSYIEDAGDPYKAQMEECILLIMQELKARGVENNHTLAYQSRVGPVQWLKPYTDEVLVELGQKGVKSLLVVPVSFVSEHIETLEEIDMEYKHLALESGISNWGRVPALNCTPSFINDLADAVIEALPSAMAMSTSNSSLKEEVYDDPMRYVTRLFFGSILAFVLLLSPKAIMAFRNNIF</sequence>
<dbReference type="Pfam" id="PF00762">
    <property type="entry name" value="Ferrochelatase"/>
    <property type="match status" value="1"/>
</dbReference>
<keyword evidence="10" id="KW-1133">Transmembrane helix</keyword>
<dbReference type="EC" id="4.98.1.1" evidence="9"/>
<keyword evidence="10" id="KW-0472">Membrane</keyword>
<dbReference type="PROSITE" id="PS00534">
    <property type="entry name" value="FERROCHELATASE"/>
    <property type="match status" value="1"/>
</dbReference>
<dbReference type="CDD" id="cd00419">
    <property type="entry name" value="Ferrochelatase_C"/>
    <property type="match status" value="1"/>
</dbReference>
<comment type="similarity">
    <text evidence="3 9">Belongs to the ferrochelatase family.</text>
</comment>
<dbReference type="InterPro" id="IPR019772">
    <property type="entry name" value="Ferrochelatase_AS"/>
</dbReference>
<dbReference type="AlphaFoldDB" id="A0ABD2Y0X8"/>
<evidence type="ECO:0000256" key="2">
    <source>
        <dbReference type="ARBA" id="ARBA00004943"/>
    </source>
</evidence>
<comment type="subcellular location">
    <subcellularLocation>
        <location evidence="1 9">Plastid</location>
        <location evidence="1 9">Chloroplast</location>
    </subcellularLocation>
</comment>
<dbReference type="InterPro" id="IPR001015">
    <property type="entry name" value="Ferrochelatase"/>
</dbReference>
<dbReference type="PANTHER" id="PTHR11108">
    <property type="entry name" value="FERROCHELATASE"/>
    <property type="match status" value="1"/>
</dbReference>
<reference evidence="11 12" key="1">
    <citation type="submission" date="2024-11" db="EMBL/GenBank/DDBJ databases">
        <title>A near-complete genome assembly of Cinchona calisaya.</title>
        <authorList>
            <person name="Lian D.C."/>
            <person name="Zhao X.W."/>
            <person name="Wei L."/>
        </authorList>
    </citation>
    <scope>NUCLEOTIDE SEQUENCE [LARGE SCALE GENOMIC DNA]</scope>
    <source>
        <tissue evidence="11">Nenye</tissue>
    </source>
</reference>
<keyword evidence="9" id="KW-0150">Chloroplast</keyword>
<comment type="pathway">
    <text evidence="2 9">Porphyrin-containing compound metabolism; protoheme biosynthesis; protoheme from protoporphyrin-IX: step 1/1.</text>
</comment>
<dbReference type="InterPro" id="IPR033659">
    <property type="entry name" value="Ferrochelatase_N"/>
</dbReference>
<comment type="function">
    <text evidence="9">Catalyzes the ferrous insertion into protoporphyrin IX.</text>
</comment>
<keyword evidence="12" id="KW-1185">Reference proteome</keyword>
<keyword evidence="7 9" id="KW-0627">Porphyrin biosynthesis</keyword>
<dbReference type="FunFam" id="3.40.50.1400:FF:000006">
    <property type="entry name" value="Ferrochelatase"/>
    <property type="match status" value="1"/>
</dbReference>
<evidence type="ECO:0000256" key="8">
    <source>
        <dbReference type="ARBA" id="ARBA00049380"/>
    </source>
</evidence>